<dbReference type="CDD" id="cd01958">
    <property type="entry name" value="HPS_like"/>
    <property type="match status" value="1"/>
</dbReference>
<gene>
    <name evidence="5" type="ORF">EZV62_009653</name>
</gene>
<evidence type="ECO:0000313" key="5">
    <source>
        <dbReference type="EMBL" id="TXG62659.1"/>
    </source>
</evidence>
<sequence>MAFKGSKVAAVVALLILVNITFFTCVSSHKVPSAPQGLPSTPSAPKKEPAKCPKDTLKFGVCGSWLGLVYENVGTKPSKECCALIAGLADLEAALCLCTLIKANVLGVIKLNVPVTLSLVVNSCGKKFVHTMLIGPLMLHKPSTGFSELSPIFPRTGQRQSEDSCWLRNLLTTLQHGVYLDSHDENRLLVDRKLVHLPNDVVIGYPISMHLLLGGSVAAGDDVFGAELESGLGVGFGAGSDTESL</sequence>
<evidence type="ECO:0000256" key="1">
    <source>
        <dbReference type="ARBA" id="ARBA00008965"/>
    </source>
</evidence>
<name>A0A5C7I0W2_9ROSI</name>
<dbReference type="Pfam" id="PF14547">
    <property type="entry name" value="Hydrophob_seed"/>
    <property type="match status" value="1"/>
</dbReference>
<feature type="domain" description="Bifunctional inhibitor/plant lipid transfer protein/seed storage helical" evidence="4">
    <location>
        <begin position="52"/>
        <end position="131"/>
    </location>
</feature>
<keyword evidence="3" id="KW-0732">Signal</keyword>
<feature type="chain" id="PRO_5023078384" description="Bifunctional inhibitor/plant lipid transfer protein/seed storage helical domain-containing protein" evidence="3">
    <location>
        <begin position="29"/>
        <end position="245"/>
    </location>
</feature>
<reference evidence="6" key="1">
    <citation type="journal article" date="2019" name="Gigascience">
        <title>De novo genome assembly of the endangered Acer yangbiense, a plant species with extremely small populations endemic to Yunnan Province, China.</title>
        <authorList>
            <person name="Yang J."/>
            <person name="Wariss H.M."/>
            <person name="Tao L."/>
            <person name="Zhang R."/>
            <person name="Yun Q."/>
            <person name="Hollingsworth P."/>
            <person name="Dao Z."/>
            <person name="Luo G."/>
            <person name="Guo H."/>
            <person name="Ma Y."/>
            <person name="Sun W."/>
        </authorList>
    </citation>
    <scope>NUCLEOTIDE SEQUENCE [LARGE SCALE GENOMIC DNA]</scope>
    <source>
        <strain evidence="6">cv. Malutang</strain>
    </source>
</reference>
<dbReference type="Gene3D" id="1.10.110.10">
    <property type="entry name" value="Plant lipid-transfer and hydrophobic proteins"/>
    <property type="match status" value="1"/>
</dbReference>
<dbReference type="AlphaFoldDB" id="A0A5C7I0W2"/>
<comment type="caution">
    <text evidence="5">The sequence shown here is derived from an EMBL/GenBank/DDBJ whole genome shotgun (WGS) entry which is preliminary data.</text>
</comment>
<protein>
    <recommendedName>
        <fullName evidence="4">Bifunctional inhibitor/plant lipid transfer protein/seed storage helical domain-containing protein</fullName>
    </recommendedName>
</protein>
<evidence type="ECO:0000256" key="3">
    <source>
        <dbReference type="SAM" id="SignalP"/>
    </source>
</evidence>
<dbReference type="SMART" id="SM00499">
    <property type="entry name" value="AAI"/>
    <property type="match status" value="1"/>
</dbReference>
<dbReference type="PANTHER" id="PTHR31731">
    <property type="match status" value="1"/>
</dbReference>
<dbReference type="OrthoDB" id="696558at2759"/>
<dbReference type="InterPro" id="IPR016140">
    <property type="entry name" value="Bifunc_inhib/LTP/seed_store"/>
</dbReference>
<evidence type="ECO:0000313" key="6">
    <source>
        <dbReference type="Proteomes" id="UP000323000"/>
    </source>
</evidence>
<evidence type="ECO:0000256" key="2">
    <source>
        <dbReference type="SAM" id="MobiDB-lite"/>
    </source>
</evidence>
<organism evidence="5 6">
    <name type="scientific">Acer yangbiense</name>
    <dbReference type="NCBI Taxonomy" id="1000413"/>
    <lineage>
        <taxon>Eukaryota</taxon>
        <taxon>Viridiplantae</taxon>
        <taxon>Streptophyta</taxon>
        <taxon>Embryophyta</taxon>
        <taxon>Tracheophyta</taxon>
        <taxon>Spermatophyta</taxon>
        <taxon>Magnoliopsida</taxon>
        <taxon>eudicotyledons</taxon>
        <taxon>Gunneridae</taxon>
        <taxon>Pentapetalae</taxon>
        <taxon>rosids</taxon>
        <taxon>malvids</taxon>
        <taxon>Sapindales</taxon>
        <taxon>Sapindaceae</taxon>
        <taxon>Hippocastanoideae</taxon>
        <taxon>Acereae</taxon>
        <taxon>Acer</taxon>
    </lineage>
</organism>
<dbReference type="Proteomes" id="UP000323000">
    <property type="component" value="Chromosome 4"/>
</dbReference>
<dbReference type="EMBL" id="VAHF01000004">
    <property type="protein sequence ID" value="TXG62659.1"/>
    <property type="molecule type" value="Genomic_DNA"/>
</dbReference>
<accession>A0A5C7I0W2</accession>
<proteinExistence type="inferred from homology"/>
<dbReference type="InterPro" id="IPR036312">
    <property type="entry name" value="Bifun_inhib/LTP/seed_sf"/>
</dbReference>
<dbReference type="SUPFAM" id="SSF47699">
    <property type="entry name" value="Bifunctional inhibitor/lipid-transfer protein/seed storage 2S albumin"/>
    <property type="match status" value="1"/>
</dbReference>
<feature type="region of interest" description="Disordered" evidence="2">
    <location>
        <begin position="31"/>
        <end position="51"/>
    </location>
</feature>
<feature type="signal peptide" evidence="3">
    <location>
        <begin position="1"/>
        <end position="28"/>
    </location>
</feature>
<dbReference type="InterPro" id="IPR051636">
    <property type="entry name" value="Plant_LTP/defense-related"/>
</dbReference>
<evidence type="ECO:0000259" key="4">
    <source>
        <dbReference type="SMART" id="SM00499"/>
    </source>
</evidence>
<keyword evidence="6" id="KW-1185">Reference proteome</keyword>
<dbReference type="InterPro" id="IPR027923">
    <property type="entry name" value="Hydrophob_seed_dom"/>
</dbReference>
<comment type="similarity">
    <text evidence="1">Belongs to the plant LTP family. PEARLI1 subfamily.</text>
</comment>